<evidence type="ECO:0000313" key="3">
    <source>
        <dbReference type="Proteomes" id="UP000799421"/>
    </source>
</evidence>
<proteinExistence type="predicted"/>
<sequence>RYVAIKVTVADPPAHLETEVLRTLTASKSKHPHMAYLPTLLDEFELVEPNGTQHCIVTDVHGVNVWDRFEEERAPISTSTVRRPQHKVQQAVDCLHQHDIVHGNLNSYKVVWTARGIDDLTEKEFSQLLRYEWTYEVKSKDGSSLSLNVSSYLVMNDCLPAEVLDEDNIMLVGFGQAFYQTSLPDRLDSFPCWRAPEIVFGEQLKGKVDV</sequence>
<evidence type="ECO:0000313" key="2">
    <source>
        <dbReference type="EMBL" id="KAF2862219.1"/>
    </source>
</evidence>
<organism evidence="2 3">
    <name type="scientific">Piedraia hortae CBS 480.64</name>
    <dbReference type="NCBI Taxonomy" id="1314780"/>
    <lineage>
        <taxon>Eukaryota</taxon>
        <taxon>Fungi</taxon>
        <taxon>Dikarya</taxon>
        <taxon>Ascomycota</taxon>
        <taxon>Pezizomycotina</taxon>
        <taxon>Dothideomycetes</taxon>
        <taxon>Dothideomycetidae</taxon>
        <taxon>Capnodiales</taxon>
        <taxon>Piedraiaceae</taxon>
        <taxon>Piedraia</taxon>
    </lineage>
</organism>
<feature type="non-terminal residue" evidence="2">
    <location>
        <position position="1"/>
    </location>
</feature>
<gene>
    <name evidence="2" type="ORF">K470DRAFT_213158</name>
</gene>
<reference evidence="2" key="1">
    <citation type="journal article" date="2020" name="Stud. Mycol.">
        <title>101 Dothideomycetes genomes: a test case for predicting lifestyles and emergence of pathogens.</title>
        <authorList>
            <person name="Haridas S."/>
            <person name="Albert R."/>
            <person name="Binder M."/>
            <person name="Bloem J."/>
            <person name="Labutti K."/>
            <person name="Salamov A."/>
            <person name="Andreopoulos B."/>
            <person name="Baker S."/>
            <person name="Barry K."/>
            <person name="Bills G."/>
            <person name="Bluhm B."/>
            <person name="Cannon C."/>
            <person name="Castanera R."/>
            <person name="Culley D."/>
            <person name="Daum C."/>
            <person name="Ezra D."/>
            <person name="Gonzalez J."/>
            <person name="Henrissat B."/>
            <person name="Kuo A."/>
            <person name="Liang C."/>
            <person name="Lipzen A."/>
            <person name="Lutzoni F."/>
            <person name="Magnuson J."/>
            <person name="Mondo S."/>
            <person name="Nolan M."/>
            <person name="Ohm R."/>
            <person name="Pangilinan J."/>
            <person name="Park H.-J."/>
            <person name="Ramirez L."/>
            <person name="Alfaro M."/>
            <person name="Sun H."/>
            <person name="Tritt A."/>
            <person name="Yoshinaga Y."/>
            <person name="Zwiers L.-H."/>
            <person name="Turgeon B."/>
            <person name="Goodwin S."/>
            <person name="Spatafora J."/>
            <person name="Crous P."/>
            <person name="Grigoriev I."/>
        </authorList>
    </citation>
    <scope>NUCLEOTIDE SEQUENCE</scope>
    <source>
        <strain evidence="2">CBS 480.64</strain>
    </source>
</reference>
<protein>
    <recommendedName>
        <fullName evidence="1">Protein kinase domain-containing protein</fullName>
    </recommendedName>
</protein>
<dbReference type="GO" id="GO:0005524">
    <property type="term" value="F:ATP binding"/>
    <property type="evidence" value="ECO:0007669"/>
    <property type="project" value="InterPro"/>
</dbReference>
<dbReference type="AlphaFoldDB" id="A0A6A7C592"/>
<feature type="domain" description="Protein kinase" evidence="1">
    <location>
        <begin position="1"/>
        <end position="210"/>
    </location>
</feature>
<dbReference type="Gene3D" id="3.30.200.20">
    <property type="entry name" value="Phosphorylase Kinase, domain 1"/>
    <property type="match status" value="1"/>
</dbReference>
<dbReference type="PROSITE" id="PS50011">
    <property type="entry name" value="PROTEIN_KINASE_DOM"/>
    <property type="match status" value="1"/>
</dbReference>
<dbReference type="InterPro" id="IPR000719">
    <property type="entry name" value="Prot_kinase_dom"/>
</dbReference>
<accession>A0A6A7C592</accession>
<dbReference type="GO" id="GO:0004672">
    <property type="term" value="F:protein kinase activity"/>
    <property type="evidence" value="ECO:0007669"/>
    <property type="project" value="InterPro"/>
</dbReference>
<dbReference type="Gene3D" id="1.10.510.10">
    <property type="entry name" value="Transferase(Phosphotransferase) domain 1"/>
    <property type="match status" value="1"/>
</dbReference>
<dbReference type="SUPFAM" id="SSF56112">
    <property type="entry name" value="Protein kinase-like (PK-like)"/>
    <property type="match status" value="1"/>
</dbReference>
<keyword evidence="3" id="KW-1185">Reference proteome</keyword>
<dbReference type="EMBL" id="MU005967">
    <property type="protein sequence ID" value="KAF2862219.1"/>
    <property type="molecule type" value="Genomic_DNA"/>
</dbReference>
<name>A0A6A7C592_9PEZI</name>
<dbReference type="Proteomes" id="UP000799421">
    <property type="component" value="Unassembled WGS sequence"/>
</dbReference>
<dbReference type="InterPro" id="IPR011009">
    <property type="entry name" value="Kinase-like_dom_sf"/>
</dbReference>
<evidence type="ECO:0000259" key="1">
    <source>
        <dbReference type="PROSITE" id="PS50011"/>
    </source>
</evidence>